<evidence type="ECO:0000259" key="1">
    <source>
        <dbReference type="Pfam" id="PF07883"/>
    </source>
</evidence>
<dbReference type="InterPro" id="IPR014710">
    <property type="entry name" value="RmlC-like_jellyroll"/>
</dbReference>
<feature type="domain" description="Cupin type-2" evidence="1">
    <location>
        <begin position="32"/>
        <end position="70"/>
    </location>
</feature>
<dbReference type="Proteomes" id="UP001357223">
    <property type="component" value="Chromosome"/>
</dbReference>
<proteinExistence type="predicted"/>
<keyword evidence="3" id="KW-1185">Reference proteome</keyword>
<protein>
    <submittedName>
        <fullName evidence="2">Cupin domain-containing protein</fullName>
    </submittedName>
</protein>
<organism evidence="2 3">
    <name type="scientific">Niallia oryzisoli</name>
    <dbReference type="NCBI Taxonomy" id="1737571"/>
    <lineage>
        <taxon>Bacteria</taxon>
        <taxon>Bacillati</taxon>
        <taxon>Bacillota</taxon>
        <taxon>Bacilli</taxon>
        <taxon>Bacillales</taxon>
        <taxon>Bacillaceae</taxon>
        <taxon>Niallia</taxon>
    </lineage>
</organism>
<dbReference type="InterPro" id="IPR013096">
    <property type="entry name" value="Cupin_2"/>
</dbReference>
<dbReference type="InterPro" id="IPR011051">
    <property type="entry name" value="RmlC_Cupin_sf"/>
</dbReference>
<reference evidence="2 3" key="1">
    <citation type="submission" date="2023-10" db="EMBL/GenBank/DDBJ databases">
        <title>Niallia locisalis sp.nov. isolated from a salt pond sample.</title>
        <authorList>
            <person name="Li X.-J."/>
            <person name="Dong L."/>
        </authorList>
    </citation>
    <scope>NUCLEOTIDE SEQUENCE [LARGE SCALE GENOMIC DNA]</scope>
    <source>
        <strain evidence="2 3">DSM 29761</strain>
    </source>
</reference>
<dbReference type="Pfam" id="PF07883">
    <property type="entry name" value="Cupin_2"/>
    <property type="match status" value="1"/>
</dbReference>
<sequence>MEKKSILDAIEYSENRFTKRILFNEGGNTVFLLSFIPGKELPTHTHPGSELFLHVLKGNGTLIINGKETGITA</sequence>
<evidence type="ECO:0000313" key="2">
    <source>
        <dbReference type="EMBL" id="WVX83281.1"/>
    </source>
</evidence>
<evidence type="ECO:0000313" key="3">
    <source>
        <dbReference type="Proteomes" id="UP001357223"/>
    </source>
</evidence>
<dbReference type="RefSeq" id="WP_338452167.1">
    <property type="nucleotide sequence ID" value="NZ_CP137640.1"/>
</dbReference>
<dbReference type="EMBL" id="CP137640">
    <property type="protein sequence ID" value="WVX83281.1"/>
    <property type="molecule type" value="Genomic_DNA"/>
</dbReference>
<name>A0ABZ2CJJ0_9BACI</name>
<gene>
    <name evidence="2" type="ORF">R4Z09_09945</name>
</gene>
<dbReference type="SUPFAM" id="SSF51182">
    <property type="entry name" value="RmlC-like cupins"/>
    <property type="match status" value="1"/>
</dbReference>
<dbReference type="Gene3D" id="2.60.120.10">
    <property type="entry name" value="Jelly Rolls"/>
    <property type="match status" value="1"/>
</dbReference>
<accession>A0ABZ2CJJ0</accession>